<accession>A0A9P7HJ38</accession>
<evidence type="ECO:0000256" key="3">
    <source>
        <dbReference type="RuleBase" id="RU361235"/>
    </source>
</evidence>
<evidence type="ECO:0000259" key="4">
    <source>
        <dbReference type="Pfam" id="PF00135"/>
    </source>
</evidence>
<dbReference type="GO" id="GO:0016787">
    <property type="term" value="F:hydrolase activity"/>
    <property type="evidence" value="ECO:0007669"/>
    <property type="project" value="UniProtKB-KW"/>
</dbReference>
<protein>
    <recommendedName>
        <fullName evidence="3">Carboxylic ester hydrolase</fullName>
        <ecNumber evidence="3">3.1.1.-</ecNumber>
    </recommendedName>
</protein>
<dbReference type="InterPro" id="IPR002018">
    <property type="entry name" value="CarbesteraseB"/>
</dbReference>
<reference evidence="5" key="1">
    <citation type="submission" date="2021-04" db="EMBL/GenBank/DDBJ databases">
        <title>Draft genome of Fusarium avenaceum strain F156N33, isolated from an atmospheric sample in Virginia.</title>
        <authorList>
            <person name="Yang S."/>
            <person name="Vinatzer B.A."/>
            <person name="Coleman J."/>
        </authorList>
    </citation>
    <scope>NUCLEOTIDE SEQUENCE</scope>
    <source>
        <strain evidence="5">F156N33</strain>
    </source>
</reference>
<keyword evidence="3" id="KW-0732">Signal</keyword>
<dbReference type="EC" id="3.1.1.-" evidence="3"/>
<comment type="caution">
    <text evidence="5">The sequence shown here is derived from an EMBL/GenBank/DDBJ whole genome shotgun (WGS) entry which is preliminary data.</text>
</comment>
<keyword evidence="2 3" id="KW-0378">Hydrolase</keyword>
<proteinExistence type="inferred from homology"/>
<feature type="chain" id="PRO_5040531616" description="Carboxylic ester hydrolase" evidence="3">
    <location>
        <begin position="23"/>
        <end position="549"/>
    </location>
</feature>
<feature type="signal peptide" evidence="3">
    <location>
        <begin position="1"/>
        <end position="22"/>
    </location>
</feature>
<dbReference type="InterPro" id="IPR019826">
    <property type="entry name" value="Carboxylesterase_B_AS"/>
</dbReference>
<sequence>MGPRSFFLLLTTLALLFTFVDAVAPIVDVSYSKYKGKDLGNGVTQWLGMRYAAPPLGELRFMPPQDPIRSRQTKDASRFRLKCIGYGAGVGSIGKTQSEDCLFINVFAPTNAARMARLPVFVYIQGGGFTSNSKPAINGTRLIQASGMNMIIVTLNYRVSIFGFLSHLDMVQPNIGLLDQRRALQWVQQYISRFGGNPKQVTLGGNSAGASSVAFHMAAYGGRDDNLFHAASAESISSSPIVTLEQAAYRANNTIGRLNCTDVDVMACMRNKTAYEISVASTNIPYPGVGNAPLSMWAPVVDGKFVTDGLWNSFSQGKFVKVPSLIGATTNEGVGFVSSASASSQTAVTNFWQAEYPQLNLTSHLARVSDLYPFTSNTCPSSSPSPSAGCLRKQLGDSYGDMRFLCPGTSISGAMSLWMPGKTWNYWYNVEDPFDMARGQGVPHCVEMHALWGPGHAPGAQLPSSYLDGGINANVTTVVQSYWISFIRGKDPNKYRGVNATTAIWSPYSTSQRQRLVFDTAGVTSVQNMTQTMQDRCNYFGSISALVQQ</sequence>
<dbReference type="AlphaFoldDB" id="A0A9P7HJ38"/>
<dbReference type="Proteomes" id="UP000782241">
    <property type="component" value="Unassembled WGS sequence"/>
</dbReference>
<feature type="domain" description="Carboxylesterase type B" evidence="4">
    <location>
        <begin position="25"/>
        <end position="533"/>
    </location>
</feature>
<name>A0A9P7HJ38_9HYPO</name>
<comment type="similarity">
    <text evidence="1 3">Belongs to the type-B carboxylesterase/lipase family.</text>
</comment>
<evidence type="ECO:0000256" key="1">
    <source>
        <dbReference type="ARBA" id="ARBA00005964"/>
    </source>
</evidence>
<dbReference type="PANTHER" id="PTHR11559">
    <property type="entry name" value="CARBOXYLESTERASE"/>
    <property type="match status" value="1"/>
</dbReference>
<evidence type="ECO:0000313" key="5">
    <source>
        <dbReference type="EMBL" id="KAG5665902.1"/>
    </source>
</evidence>
<dbReference type="Pfam" id="PF00135">
    <property type="entry name" value="COesterase"/>
    <property type="match status" value="1"/>
</dbReference>
<dbReference type="PROSITE" id="PS00122">
    <property type="entry name" value="CARBOXYLESTERASE_B_1"/>
    <property type="match status" value="1"/>
</dbReference>
<dbReference type="EMBL" id="JAGPUO010000001">
    <property type="protein sequence ID" value="KAG5665902.1"/>
    <property type="molecule type" value="Genomic_DNA"/>
</dbReference>
<dbReference type="SUPFAM" id="SSF53474">
    <property type="entry name" value="alpha/beta-Hydrolases"/>
    <property type="match status" value="1"/>
</dbReference>
<dbReference type="InterPro" id="IPR029058">
    <property type="entry name" value="AB_hydrolase_fold"/>
</dbReference>
<evidence type="ECO:0000313" key="6">
    <source>
        <dbReference type="Proteomes" id="UP000782241"/>
    </source>
</evidence>
<dbReference type="InterPro" id="IPR050309">
    <property type="entry name" value="Type-B_Carboxylest/Lipase"/>
</dbReference>
<evidence type="ECO:0000256" key="2">
    <source>
        <dbReference type="ARBA" id="ARBA00022801"/>
    </source>
</evidence>
<dbReference type="PROSITE" id="PS00941">
    <property type="entry name" value="CARBOXYLESTERASE_B_2"/>
    <property type="match status" value="1"/>
</dbReference>
<organism evidence="5 6">
    <name type="scientific">Fusarium avenaceum</name>
    <dbReference type="NCBI Taxonomy" id="40199"/>
    <lineage>
        <taxon>Eukaryota</taxon>
        <taxon>Fungi</taxon>
        <taxon>Dikarya</taxon>
        <taxon>Ascomycota</taxon>
        <taxon>Pezizomycotina</taxon>
        <taxon>Sordariomycetes</taxon>
        <taxon>Hypocreomycetidae</taxon>
        <taxon>Hypocreales</taxon>
        <taxon>Nectriaceae</taxon>
        <taxon>Fusarium</taxon>
        <taxon>Fusarium tricinctum species complex</taxon>
    </lineage>
</organism>
<gene>
    <name evidence="5" type="ORF">KAF25_010027</name>
</gene>
<dbReference type="InterPro" id="IPR019819">
    <property type="entry name" value="Carboxylesterase_B_CS"/>
</dbReference>
<keyword evidence="6" id="KW-1185">Reference proteome</keyword>
<dbReference type="Gene3D" id="3.40.50.1820">
    <property type="entry name" value="alpha/beta hydrolase"/>
    <property type="match status" value="1"/>
</dbReference>